<organism evidence="2 3">
    <name type="scientific">Ancylostoma caninum</name>
    <name type="common">Dog hookworm</name>
    <dbReference type="NCBI Taxonomy" id="29170"/>
    <lineage>
        <taxon>Eukaryota</taxon>
        <taxon>Metazoa</taxon>
        <taxon>Ecdysozoa</taxon>
        <taxon>Nematoda</taxon>
        <taxon>Chromadorea</taxon>
        <taxon>Rhabditida</taxon>
        <taxon>Rhabditina</taxon>
        <taxon>Rhabditomorpha</taxon>
        <taxon>Strongyloidea</taxon>
        <taxon>Ancylostomatidae</taxon>
        <taxon>Ancylostomatinae</taxon>
        <taxon>Ancylostoma</taxon>
    </lineage>
</organism>
<name>A0A368FPM4_ANCCA</name>
<comment type="caution">
    <text evidence="2">The sequence shown here is derived from an EMBL/GenBank/DDBJ whole genome shotgun (WGS) entry which is preliminary data.</text>
</comment>
<feature type="compositionally biased region" description="Polar residues" evidence="1">
    <location>
        <begin position="75"/>
        <end position="87"/>
    </location>
</feature>
<dbReference type="Proteomes" id="UP000252519">
    <property type="component" value="Unassembled WGS sequence"/>
</dbReference>
<dbReference type="EMBL" id="JOJR01001033">
    <property type="protein sequence ID" value="RCN32755.1"/>
    <property type="molecule type" value="Genomic_DNA"/>
</dbReference>
<feature type="region of interest" description="Disordered" evidence="1">
    <location>
        <begin position="66"/>
        <end position="87"/>
    </location>
</feature>
<reference evidence="2 3" key="1">
    <citation type="submission" date="2014-10" db="EMBL/GenBank/DDBJ databases">
        <title>Draft genome of the hookworm Ancylostoma caninum.</title>
        <authorList>
            <person name="Mitreva M."/>
        </authorList>
    </citation>
    <scope>NUCLEOTIDE SEQUENCE [LARGE SCALE GENOMIC DNA]</scope>
    <source>
        <strain evidence="2 3">Baltimore</strain>
    </source>
</reference>
<evidence type="ECO:0000256" key="1">
    <source>
        <dbReference type="SAM" id="MobiDB-lite"/>
    </source>
</evidence>
<gene>
    <name evidence="2" type="ORF">ANCCAN_21429</name>
</gene>
<evidence type="ECO:0000313" key="3">
    <source>
        <dbReference type="Proteomes" id="UP000252519"/>
    </source>
</evidence>
<evidence type="ECO:0000313" key="2">
    <source>
        <dbReference type="EMBL" id="RCN32755.1"/>
    </source>
</evidence>
<dbReference type="AlphaFoldDB" id="A0A368FPM4"/>
<accession>A0A368FPM4</accession>
<proteinExistence type="predicted"/>
<sequence>MELAGNMDNVFRFHTDPHKALPQKLAERINSIGAASSPASTEEQTALPSTTTTMRIMAAHEMFTITLPGEEEQEVTQPPKQTEPQSK</sequence>
<protein>
    <submittedName>
        <fullName evidence="2">Uncharacterized protein</fullName>
    </submittedName>
</protein>
<keyword evidence="3" id="KW-1185">Reference proteome</keyword>